<evidence type="ECO:0000259" key="6">
    <source>
        <dbReference type="PROSITE" id="PS50994"/>
    </source>
</evidence>
<dbReference type="InterPro" id="IPR005312">
    <property type="entry name" value="DUF1759"/>
</dbReference>
<dbReference type="Gene3D" id="3.10.10.10">
    <property type="entry name" value="HIV Type 1 Reverse Transcriptase, subunit A, domain 1"/>
    <property type="match status" value="1"/>
</dbReference>
<name>A0A0V0RFU7_9BILA</name>
<dbReference type="InterPro" id="IPR008042">
    <property type="entry name" value="Retrotrans_Pao"/>
</dbReference>
<dbReference type="InterPro" id="IPR000477">
    <property type="entry name" value="RT_dom"/>
</dbReference>
<feature type="region of interest" description="Disordered" evidence="3">
    <location>
        <begin position="466"/>
        <end position="508"/>
    </location>
</feature>
<dbReference type="InterPro" id="IPR001584">
    <property type="entry name" value="Integrase_cat-core"/>
</dbReference>
<keyword evidence="8" id="KW-1185">Reference proteome</keyword>
<keyword evidence="2" id="KW-0175">Coiled coil</keyword>
<dbReference type="Pfam" id="PF05380">
    <property type="entry name" value="Peptidase_A17"/>
    <property type="match status" value="1"/>
</dbReference>
<sequence>LCPLISAHFRGIKPVSAVCLSYLLHVRERTWVAIIIDLTCRQRKTYSPLPRWLQISVANILVLRAGSLVLPSSNQELYVIKAMSKVKSLSLPKKLDLGKRRLIKLLDELDQLLEERAALREIEEQLRTSEEHYRQVEESQQEFEMTLNDDEVDSAMDEWAKFRQSFRQSKAKAQTLIDELRAVDVVPGSIRSAEADRYVRLPRCALPKFDGDVTKFREFWDQFESSVHQQRDLSDAVKLVYLRDCLTGDALGAIAGLSAANADYQVAVRRLKERFDRPVVATRRLLLNLVGTPIREWDVKALSNHIDRNVDALTALGKDPRTEALTAAECLITVARESLPEQVRIKWDEQTMEDESAQSDLSRFMQFLRNQAELMQHSHRPSSLVSSGMPSSVARTPQKTTNLGEHGKTATHLQVSVTDRCLVCRGSHRASDCPAIWKAAGRQRRALMRKAGLCFHCLEPGHVAKECGRGGDEKPKNGNSGEPGTSRLSEMPSDPPLEKDQRRREVSPVNVNLASRIKSGRARLQIVRAFAHGNGDRRMVVNCLFDTGAERSFIREDVAQELGLRGEKLSMTVHGFGGGSKELQESMLVHFHLSPLSGGPRKLIEALTTKTLCDDIFQPRISARGWPHLRDLGLADEEEEELTVHVVIGVDHFFRMLGSTIVRAGDDDPVAVETCLGWVICGPQTASQIPPPTVAADKSADTECDQLLRKFWELEAIGISSEEEQSLPGLEREEFERNLSFDGVRYTVRLLWKRNCSNLPNNYPVAQKRLSLIQRKLKRDPIRWREYASVIQSYLDNGWAEDAPDAGPLGRTWYLPHHAVYQEGSSGEVKCRVVFDGSARFRNISLNDLLETGPKLQADLLGIVIRFRRYQIGLQADIQKMYLQVALHEADRDVCRFLWSEPGENGPPKTYRLTRVCFGLVCSPYLAMQTIRWHAENHQVECSGALSDLLPNMYVDDLVVSCDSVADARRIAKEATELLGKGGFHLAKWASNSPAAVDEIPAKDQEPSDGSRLWKTLGILWQRESDLLTFRPPERVAEFPDTKRGVLKALASVFDPLGCLAPYTVKAKIIIQLLWQCGVAWDDPLPPETETQWRAWKEELPDISRIVMERALVQVPLTAITRLELHGFADASGKAYGTVVYLRLSHRDGRVETRLVAAKSRVAPIKCLSLPRLELMAALLCARLLAYVRRELAMKMERCVHWSDSAITLCWIKGDPGRWKPFVANRVREIQQLSSPDSWKHCPTDENPADLLSRGCSPHRLSSENLWWKGPKWLLAAEASWPDLQVKGDRARAEAEKEGRRSALVMTAVLRLDVRKIIDPTRYSSYAKLLRVTAFCLRFVNHARVPAGLRKTTRAPTAAEIEEAEAVWIRQIQVDAYGQTDLGNARMRELKEFCPYVDEKGVLRVGGRLRRANLPAETKHPMLLPHGDDVVKMIIRHVHHRQLHAGVNQTLAASRQRYWITRGRSAVKNVINQCATCRRSVGQPFGQKMSELPAERVTPTGPFRYVGVDFAGPILARSRETRHEFVKTYVCVFTCMVVRAIHLELVTDMSTNSFLRALRRFISRRGRPKLIQSDNFRTFQQAGSFLKPLFRNHNWEVVQRTLADEHIEWRFITERAPWCGGYWERLVRSVKVALTKVLGRSRADPEELRTVLCEIEARINDRPLTIVSDRADDDLALTPAHFLIGRELSALPDRDHHGRPVRGDSRSLTLLHRRWRYQRKMVEHLWSRWKREYLVTLSARGKWKQLQQQPRVGDIVLVAEQNLPRSQWALGRITELQDGIDGVARSARVKISNGMITRSVRSLILVEPAQSS</sequence>
<dbReference type="PANTHER" id="PTHR47331:SF1">
    <property type="entry name" value="GAG-LIKE PROTEIN"/>
    <property type="match status" value="1"/>
</dbReference>
<gene>
    <name evidence="7" type="ORF">T07_7264</name>
</gene>
<dbReference type="InterPro" id="IPR001995">
    <property type="entry name" value="Peptidase_A2_cat"/>
</dbReference>
<dbReference type="GO" id="GO:0004190">
    <property type="term" value="F:aspartic-type endopeptidase activity"/>
    <property type="evidence" value="ECO:0007669"/>
    <property type="project" value="InterPro"/>
</dbReference>
<dbReference type="InterPro" id="IPR001878">
    <property type="entry name" value="Znf_CCHC"/>
</dbReference>
<evidence type="ECO:0000256" key="1">
    <source>
        <dbReference type="PROSITE-ProRule" id="PRU00047"/>
    </source>
</evidence>
<organism evidence="7 8">
    <name type="scientific">Trichinella nelsoni</name>
    <dbReference type="NCBI Taxonomy" id="6336"/>
    <lineage>
        <taxon>Eukaryota</taxon>
        <taxon>Metazoa</taxon>
        <taxon>Ecdysozoa</taxon>
        <taxon>Nematoda</taxon>
        <taxon>Enoplea</taxon>
        <taxon>Dorylaimia</taxon>
        <taxon>Trichinellida</taxon>
        <taxon>Trichinellidae</taxon>
        <taxon>Trichinella</taxon>
    </lineage>
</organism>
<dbReference type="GO" id="GO:0015074">
    <property type="term" value="P:DNA integration"/>
    <property type="evidence" value="ECO:0007669"/>
    <property type="project" value="InterPro"/>
</dbReference>
<dbReference type="InterPro" id="IPR043128">
    <property type="entry name" value="Rev_trsase/Diguanyl_cyclase"/>
</dbReference>
<dbReference type="PROSITE" id="PS50175">
    <property type="entry name" value="ASP_PROT_RETROV"/>
    <property type="match status" value="1"/>
</dbReference>
<dbReference type="Pfam" id="PF18701">
    <property type="entry name" value="DUF5641"/>
    <property type="match status" value="1"/>
</dbReference>
<accession>A0A0V0RFU7</accession>
<feature type="non-terminal residue" evidence="7">
    <location>
        <position position="1812"/>
    </location>
</feature>
<keyword evidence="1" id="KW-0862">Zinc</keyword>
<dbReference type="SUPFAM" id="SSF53098">
    <property type="entry name" value="Ribonuclease H-like"/>
    <property type="match status" value="1"/>
</dbReference>
<keyword evidence="1" id="KW-0479">Metal-binding</keyword>
<dbReference type="Pfam" id="PF03564">
    <property type="entry name" value="DUF1759"/>
    <property type="match status" value="1"/>
</dbReference>
<dbReference type="Gene3D" id="3.30.420.10">
    <property type="entry name" value="Ribonuclease H-like superfamily/Ribonuclease H"/>
    <property type="match status" value="1"/>
</dbReference>
<dbReference type="GO" id="GO:0042575">
    <property type="term" value="C:DNA polymerase complex"/>
    <property type="evidence" value="ECO:0007669"/>
    <property type="project" value="UniProtKB-ARBA"/>
</dbReference>
<evidence type="ECO:0000256" key="2">
    <source>
        <dbReference type="SAM" id="Coils"/>
    </source>
</evidence>
<dbReference type="CDD" id="cd01644">
    <property type="entry name" value="RT_pepA17"/>
    <property type="match status" value="1"/>
</dbReference>
<dbReference type="InterPro" id="IPR012337">
    <property type="entry name" value="RNaseH-like_sf"/>
</dbReference>
<dbReference type="GO" id="GO:0008270">
    <property type="term" value="F:zinc ion binding"/>
    <property type="evidence" value="ECO:0007669"/>
    <property type="project" value="UniProtKB-KW"/>
</dbReference>
<dbReference type="Gene3D" id="3.30.70.270">
    <property type="match status" value="1"/>
</dbReference>
<dbReference type="InterPro" id="IPR040676">
    <property type="entry name" value="DUF5641"/>
</dbReference>
<dbReference type="PROSITE" id="PS50158">
    <property type="entry name" value="ZF_CCHC"/>
    <property type="match status" value="1"/>
</dbReference>
<feature type="compositionally biased region" description="Basic and acidic residues" evidence="3">
    <location>
        <begin position="466"/>
        <end position="476"/>
    </location>
</feature>
<evidence type="ECO:0000259" key="5">
    <source>
        <dbReference type="PROSITE" id="PS50175"/>
    </source>
</evidence>
<feature type="compositionally biased region" description="Low complexity" evidence="3">
    <location>
        <begin position="381"/>
        <end position="393"/>
    </location>
</feature>
<dbReference type="PANTHER" id="PTHR47331">
    <property type="entry name" value="PHD-TYPE DOMAIN-CONTAINING PROTEIN"/>
    <property type="match status" value="1"/>
</dbReference>
<dbReference type="OrthoDB" id="5920525at2759"/>
<reference evidence="7 8" key="1">
    <citation type="submission" date="2015-01" db="EMBL/GenBank/DDBJ databases">
        <title>Evolution of Trichinella species and genotypes.</title>
        <authorList>
            <person name="Korhonen P.K."/>
            <person name="Edoardo P."/>
            <person name="Giuseppe L.R."/>
            <person name="Gasser R.B."/>
        </authorList>
    </citation>
    <scope>NUCLEOTIDE SEQUENCE [LARGE SCALE GENOMIC DNA]</scope>
    <source>
        <strain evidence="7">ISS37</strain>
    </source>
</reference>
<dbReference type="STRING" id="6336.A0A0V0RFU7"/>
<dbReference type="InterPro" id="IPR043502">
    <property type="entry name" value="DNA/RNA_pol_sf"/>
</dbReference>
<comment type="caution">
    <text evidence="7">The sequence shown here is derived from an EMBL/GenBank/DDBJ whole genome shotgun (WGS) entry which is preliminary data.</text>
</comment>
<feature type="non-terminal residue" evidence="7">
    <location>
        <position position="1"/>
    </location>
</feature>
<dbReference type="InterPro" id="IPR036397">
    <property type="entry name" value="RNaseH_sf"/>
</dbReference>
<evidence type="ECO:0000259" key="4">
    <source>
        <dbReference type="PROSITE" id="PS50158"/>
    </source>
</evidence>
<dbReference type="PROSITE" id="PS50994">
    <property type="entry name" value="INTEGRASE"/>
    <property type="match status" value="1"/>
</dbReference>
<feature type="compositionally biased region" description="Basic and acidic residues" evidence="3">
    <location>
        <begin position="496"/>
        <end position="506"/>
    </location>
</feature>
<dbReference type="SMART" id="SM00343">
    <property type="entry name" value="ZnF_C2HC"/>
    <property type="match status" value="2"/>
</dbReference>
<feature type="compositionally biased region" description="Polar residues" evidence="3">
    <location>
        <begin position="477"/>
        <end position="488"/>
    </location>
</feature>
<dbReference type="Pfam" id="PF00078">
    <property type="entry name" value="RVT_1"/>
    <property type="match status" value="1"/>
</dbReference>
<evidence type="ECO:0000256" key="3">
    <source>
        <dbReference type="SAM" id="MobiDB-lite"/>
    </source>
</evidence>
<feature type="region of interest" description="Disordered" evidence="3">
    <location>
        <begin position="381"/>
        <end position="408"/>
    </location>
</feature>
<dbReference type="Gene3D" id="1.10.340.70">
    <property type="match status" value="1"/>
</dbReference>
<dbReference type="InterPro" id="IPR041588">
    <property type="entry name" value="Integrase_H2C2"/>
</dbReference>
<protein>
    <submittedName>
        <fullName evidence="7">Uncharacterized protein</fullName>
    </submittedName>
</protein>
<evidence type="ECO:0000313" key="8">
    <source>
        <dbReference type="Proteomes" id="UP000054630"/>
    </source>
</evidence>
<feature type="compositionally biased region" description="Polar residues" evidence="3">
    <location>
        <begin position="394"/>
        <end position="403"/>
    </location>
</feature>
<evidence type="ECO:0000313" key="7">
    <source>
        <dbReference type="EMBL" id="KRX13279.1"/>
    </source>
</evidence>
<dbReference type="SUPFAM" id="SSF56672">
    <property type="entry name" value="DNA/RNA polymerases"/>
    <property type="match status" value="1"/>
</dbReference>
<dbReference type="GO" id="GO:0003676">
    <property type="term" value="F:nucleic acid binding"/>
    <property type="evidence" value="ECO:0007669"/>
    <property type="project" value="InterPro"/>
</dbReference>
<dbReference type="EMBL" id="JYDL01000211">
    <property type="protein sequence ID" value="KRX13279.1"/>
    <property type="molecule type" value="Genomic_DNA"/>
</dbReference>
<feature type="coiled-coil region" evidence="2">
    <location>
        <begin position="95"/>
        <end position="142"/>
    </location>
</feature>
<keyword evidence="1" id="KW-0863">Zinc-finger</keyword>
<dbReference type="Pfam" id="PF17921">
    <property type="entry name" value="Integrase_H2C2"/>
    <property type="match status" value="1"/>
</dbReference>
<dbReference type="GO" id="GO:0006508">
    <property type="term" value="P:proteolysis"/>
    <property type="evidence" value="ECO:0007669"/>
    <property type="project" value="InterPro"/>
</dbReference>
<proteinExistence type="predicted"/>
<feature type="domain" description="Integrase catalytic" evidence="6">
    <location>
        <begin position="1498"/>
        <end position="1687"/>
    </location>
</feature>
<feature type="domain" description="CCHC-type" evidence="4">
    <location>
        <begin position="454"/>
        <end position="467"/>
    </location>
</feature>
<dbReference type="Proteomes" id="UP000054630">
    <property type="component" value="Unassembled WGS sequence"/>
</dbReference>
<feature type="domain" description="Peptidase A2" evidence="5">
    <location>
        <begin position="541"/>
        <end position="578"/>
    </location>
</feature>